<feature type="chain" id="PRO_5044849719" evidence="1">
    <location>
        <begin position="26"/>
        <end position="364"/>
    </location>
</feature>
<name>A0ABD3WV33_SINWO</name>
<gene>
    <name evidence="2" type="ORF">ACJMK2_035480</name>
</gene>
<protein>
    <submittedName>
        <fullName evidence="2">Uncharacterized protein</fullName>
    </submittedName>
</protein>
<dbReference type="EMBL" id="JBJQND010000005">
    <property type="protein sequence ID" value="KAL3877836.1"/>
    <property type="molecule type" value="Genomic_DNA"/>
</dbReference>
<feature type="signal peptide" evidence="1">
    <location>
        <begin position="1"/>
        <end position="25"/>
    </location>
</feature>
<accession>A0ABD3WV33</accession>
<sequence length="364" mass="41904">MIEALGRLLLMSAILMLFSVPTVSAAALSNQTEDQGLFYKTLETLRKTLNFFKREYRNVNLDTIIGTRIVEGQLTVLLQRITKNPTDWPVDDYLLRELHGLRDLAKDISDKAIPFVEASDPAYYKNIGALLAAGFWELKYPSRDFTGLETYWPYQPGETLREEDSDNCLAEFFGTGSFSEDKCRISSKCWKAMTQPGYNGYSLSHQVFYLQIGEQFGCREGMEWHRLLNRQPTLDKLSATFCFNMLREASLIYMNGFPEGRQDLFMEQAALCGMMGYREFFESNWLQAILSWYDENKACYTGHAIFETEVEYRKPTSKLEHLIVKREERPLANGCLCHRSTVAAGALVNYVRYILEWEAVAKLN</sequence>
<dbReference type="Pfam" id="PF15882">
    <property type="entry name" value="DUF4735"/>
    <property type="match status" value="1"/>
</dbReference>
<keyword evidence="3" id="KW-1185">Reference proteome</keyword>
<organism evidence="2 3">
    <name type="scientific">Sinanodonta woodiana</name>
    <name type="common">Chinese pond mussel</name>
    <name type="synonym">Anodonta woodiana</name>
    <dbReference type="NCBI Taxonomy" id="1069815"/>
    <lineage>
        <taxon>Eukaryota</taxon>
        <taxon>Metazoa</taxon>
        <taxon>Spiralia</taxon>
        <taxon>Lophotrochozoa</taxon>
        <taxon>Mollusca</taxon>
        <taxon>Bivalvia</taxon>
        <taxon>Autobranchia</taxon>
        <taxon>Heteroconchia</taxon>
        <taxon>Palaeoheterodonta</taxon>
        <taxon>Unionida</taxon>
        <taxon>Unionoidea</taxon>
        <taxon>Unionidae</taxon>
        <taxon>Unioninae</taxon>
        <taxon>Sinanodonta</taxon>
    </lineage>
</organism>
<dbReference type="InterPro" id="IPR031751">
    <property type="entry name" value="DUF4735"/>
</dbReference>
<evidence type="ECO:0000313" key="3">
    <source>
        <dbReference type="Proteomes" id="UP001634394"/>
    </source>
</evidence>
<dbReference type="PANTHER" id="PTHR33539">
    <property type="entry name" value="UPF0764 PROTEIN C16ORF89"/>
    <property type="match status" value="1"/>
</dbReference>
<dbReference type="Proteomes" id="UP001634394">
    <property type="component" value="Unassembled WGS sequence"/>
</dbReference>
<evidence type="ECO:0000256" key="1">
    <source>
        <dbReference type="SAM" id="SignalP"/>
    </source>
</evidence>
<comment type="caution">
    <text evidence="2">The sequence shown here is derived from an EMBL/GenBank/DDBJ whole genome shotgun (WGS) entry which is preliminary data.</text>
</comment>
<dbReference type="AlphaFoldDB" id="A0ABD3WV33"/>
<evidence type="ECO:0000313" key="2">
    <source>
        <dbReference type="EMBL" id="KAL3877836.1"/>
    </source>
</evidence>
<dbReference type="PANTHER" id="PTHR33539:SF1">
    <property type="entry name" value="UPF0764 PROTEIN C16ORF89"/>
    <property type="match status" value="1"/>
</dbReference>
<keyword evidence="1" id="KW-0732">Signal</keyword>
<reference evidence="2 3" key="1">
    <citation type="submission" date="2024-11" db="EMBL/GenBank/DDBJ databases">
        <title>Chromosome-level genome assembly of the freshwater bivalve Anodonta woodiana.</title>
        <authorList>
            <person name="Chen X."/>
        </authorList>
    </citation>
    <scope>NUCLEOTIDE SEQUENCE [LARGE SCALE GENOMIC DNA]</scope>
    <source>
        <strain evidence="2">MN2024</strain>
        <tissue evidence="2">Gills</tissue>
    </source>
</reference>
<proteinExistence type="predicted"/>